<evidence type="ECO:0000313" key="2">
    <source>
        <dbReference type="Proteomes" id="UP000265520"/>
    </source>
</evidence>
<feature type="non-terminal residue" evidence="1">
    <location>
        <position position="1"/>
    </location>
</feature>
<reference evidence="1 2" key="1">
    <citation type="journal article" date="2018" name="Front. Plant Sci.">
        <title>Red Clover (Trifolium pratense) and Zigzag Clover (T. medium) - A Picture of Genomic Similarities and Differences.</title>
        <authorList>
            <person name="Dluhosova J."/>
            <person name="Istvanek J."/>
            <person name="Nedelnik J."/>
            <person name="Repkova J."/>
        </authorList>
    </citation>
    <scope>NUCLEOTIDE SEQUENCE [LARGE SCALE GENOMIC DNA]</scope>
    <source>
        <strain evidence="2">cv. 10/8</strain>
        <tissue evidence="1">Leaf</tissue>
    </source>
</reference>
<keyword evidence="1" id="KW-0808">Transferase</keyword>
<keyword evidence="2" id="KW-1185">Reference proteome</keyword>
<dbReference type="GO" id="GO:0003964">
    <property type="term" value="F:RNA-directed DNA polymerase activity"/>
    <property type="evidence" value="ECO:0007669"/>
    <property type="project" value="UniProtKB-KW"/>
</dbReference>
<dbReference type="Proteomes" id="UP000265520">
    <property type="component" value="Unassembled WGS sequence"/>
</dbReference>
<accession>A0A392Q9X9</accession>
<name>A0A392Q9X9_9FABA</name>
<organism evidence="1 2">
    <name type="scientific">Trifolium medium</name>
    <dbReference type="NCBI Taxonomy" id="97028"/>
    <lineage>
        <taxon>Eukaryota</taxon>
        <taxon>Viridiplantae</taxon>
        <taxon>Streptophyta</taxon>
        <taxon>Embryophyta</taxon>
        <taxon>Tracheophyta</taxon>
        <taxon>Spermatophyta</taxon>
        <taxon>Magnoliopsida</taxon>
        <taxon>eudicotyledons</taxon>
        <taxon>Gunneridae</taxon>
        <taxon>Pentapetalae</taxon>
        <taxon>rosids</taxon>
        <taxon>fabids</taxon>
        <taxon>Fabales</taxon>
        <taxon>Fabaceae</taxon>
        <taxon>Papilionoideae</taxon>
        <taxon>50 kb inversion clade</taxon>
        <taxon>NPAAA clade</taxon>
        <taxon>Hologalegina</taxon>
        <taxon>IRL clade</taxon>
        <taxon>Trifolieae</taxon>
        <taxon>Trifolium</taxon>
    </lineage>
</organism>
<comment type="caution">
    <text evidence="1">The sequence shown here is derived from an EMBL/GenBank/DDBJ whole genome shotgun (WGS) entry which is preliminary data.</text>
</comment>
<sequence>RTCDVFQRQKYSATTLGGLLQPSPIPNAVWEDLSLDFITGLPKSRGHEAVLVDPVG</sequence>
<protein>
    <submittedName>
        <fullName evidence="1">RNA-directed DNA polymerase (Reverse transcriptase)</fullName>
    </submittedName>
</protein>
<dbReference type="EMBL" id="LXQA010120992">
    <property type="protein sequence ID" value="MCI20669.1"/>
    <property type="molecule type" value="Genomic_DNA"/>
</dbReference>
<dbReference type="AlphaFoldDB" id="A0A392Q9X9"/>
<keyword evidence="1" id="KW-0548">Nucleotidyltransferase</keyword>
<proteinExistence type="predicted"/>
<evidence type="ECO:0000313" key="1">
    <source>
        <dbReference type="EMBL" id="MCI20669.1"/>
    </source>
</evidence>
<keyword evidence="1" id="KW-0695">RNA-directed DNA polymerase</keyword>